<evidence type="ECO:0000313" key="2">
    <source>
        <dbReference type="Proteomes" id="UP000078492"/>
    </source>
</evidence>
<evidence type="ECO:0000313" key="1">
    <source>
        <dbReference type="EMBL" id="KYN16350.1"/>
    </source>
</evidence>
<protein>
    <recommendedName>
        <fullName evidence="3">Replication protein A 70 kDa DNA-binding subunit</fullName>
    </recommendedName>
</protein>
<reference evidence="1 2" key="1">
    <citation type="submission" date="2015-09" db="EMBL/GenBank/DDBJ databases">
        <title>Trachymyrmex cornetzi WGS genome.</title>
        <authorList>
            <person name="Nygaard S."/>
            <person name="Hu H."/>
            <person name="Boomsma J."/>
            <person name="Zhang G."/>
        </authorList>
    </citation>
    <scope>NUCLEOTIDE SEQUENCE [LARGE SCALE GENOMIC DNA]</scope>
    <source>
        <strain evidence="1">Tcor2-1</strain>
        <tissue evidence="1">Whole body</tissue>
    </source>
</reference>
<dbReference type="Proteomes" id="UP000078492">
    <property type="component" value="Unassembled WGS sequence"/>
</dbReference>
<evidence type="ECO:0008006" key="3">
    <source>
        <dbReference type="Google" id="ProtNLM"/>
    </source>
</evidence>
<gene>
    <name evidence="1" type="ORF">ALC57_11392</name>
</gene>
<sequence>MSSKEITNPNVFTTREILKDIVENDTTFEITGYIISIFQIKSTNKNDKKSHRFNFIMSNGEVTIQITAWNDLAFKYAALSTKTDHVSDKP</sequence>
<proteinExistence type="predicted"/>
<keyword evidence="2" id="KW-1185">Reference proteome</keyword>
<dbReference type="SUPFAM" id="SSF50249">
    <property type="entry name" value="Nucleic acid-binding proteins"/>
    <property type="match status" value="1"/>
</dbReference>
<dbReference type="AlphaFoldDB" id="A0A151J2T4"/>
<name>A0A151J2T4_9HYME</name>
<dbReference type="InterPro" id="IPR012340">
    <property type="entry name" value="NA-bd_OB-fold"/>
</dbReference>
<dbReference type="Gene3D" id="2.40.50.140">
    <property type="entry name" value="Nucleic acid-binding proteins"/>
    <property type="match status" value="1"/>
</dbReference>
<organism evidence="1 2">
    <name type="scientific">Trachymyrmex cornetzi</name>
    <dbReference type="NCBI Taxonomy" id="471704"/>
    <lineage>
        <taxon>Eukaryota</taxon>
        <taxon>Metazoa</taxon>
        <taxon>Ecdysozoa</taxon>
        <taxon>Arthropoda</taxon>
        <taxon>Hexapoda</taxon>
        <taxon>Insecta</taxon>
        <taxon>Pterygota</taxon>
        <taxon>Neoptera</taxon>
        <taxon>Endopterygota</taxon>
        <taxon>Hymenoptera</taxon>
        <taxon>Apocrita</taxon>
        <taxon>Aculeata</taxon>
        <taxon>Formicoidea</taxon>
        <taxon>Formicidae</taxon>
        <taxon>Myrmicinae</taxon>
        <taxon>Trachymyrmex</taxon>
    </lineage>
</organism>
<dbReference type="EMBL" id="KQ980355">
    <property type="protein sequence ID" value="KYN16350.1"/>
    <property type="molecule type" value="Genomic_DNA"/>
</dbReference>
<accession>A0A151J2T4</accession>